<dbReference type="Gramene" id="AET7Gv20573200.9">
    <property type="protein sequence ID" value="AET7Gv20573200.9"/>
    <property type="gene ID" value="AET7Gv20573200"/>
</dbReference>
<name>A0A453RGH3_AEGTS</name>
<evidence type="ECO:0000313" key="2">
    <source>
        <dbReference type="Proteomes" id="UP000015105"/>
    </source>
</evidence>
<proteinExistence type="predicted"/>
<sequence length="69" mass="7854">MSIFDYQATKYIHNMLTGAVRKWTKVIFSGYSLRARAGSKRRRGAANRDHEDSLKRDSTMTCLAVKTSV</sequence>
<reference evidence="1" key="4">
    <citation type="submission" date="2019-03" db="UniProtKB">
        <authorList>
            <consortium name="EnsemblPlants"/>
        </authorList>
    </citation>
    <scope>IDENTIFICATION</scope>
</reference>
<accession>A0A453RGH3</accession>
<reference evidence="2" key="2">
    <citation type="journal article" date="2017" name="Nat. Plants">
        <title>The Aegilops tauschii genome reveals multiple impacts of transposons.</title>
        <authorList>
            <person name="Zhao G."/>
            <person name="Zou C."/>
            <person name="Li K."/>
            <person name="Wang K."/>
            <person name="Li T."/>
            <person name="Gao L."/>
            <person name="Zhang X."/>
            <person name="Wang H."/>
            <person name="Yang Z."/>
            <person name="Liu X."/>
            <person name="Jiang W."/>
            <person name="Mao L."/>
            <person name="Kong X."/>
            <person name="Jiao Y."/>
            <person name="Jia J."/>
        </authorList>
    </citation>
    <scope>NUCLEOTIDE SEQUENCE [LARGE SCALE GENOMIC DNA]</scope>
    <source>
        <strain evidence="2">cv. AL8/78</strain>
    </source>
</reference>
<reference evidence="1" key="3">
    <citation type="journal article" date="2017" name="Nature">
        <title>Genome sequence of the progenitor of the wheat D genome Aegilops tauschii.</title>
        <authorList>
            <person name="Luo M.C."/>
            <person name="Gu Y.Q."/>
            <person name="Puiu D."/>
            <person name="Wang H."/>
            <person name="Twardziok S.O."/>
            <person name="Deal K.R."/>
            <person name="Huo N."/>
            <person name="Zhu T."/>
            <person name="Wang L."/>
            <person name="Wang Y."/>
            <person name="McGuire P.E."/>
            <person name="Liu S."/>
            <person name="Long H."/>
            <person name="Ramasamy R.K."/>
            <person name="Rodriguez J.C."/>
            <person name="Van S.L."/>
            <person name="Yuan L."/>
            <person name="Wang Z."/>
            <person name="Xia Z."/>
            <person name="Xiao L."/>
            <person name="Anderson O.D."/>
            <person name="Ouyang S."/>
            <person name="Liang Y."/>
            <person name="Zimin A.V."/>
            <person name="Pertea G."/>
            <person name="Qi P."/>
            <person name="Bennetzen J.L."/>
            <person name="Dai X."/>
            <person name="Dawson M.W."/>
            <person name="Muller H.G."/>
            <person name="Kugler K."/>
            <person name="Rivarola-Duarte L."/>
            <person name="Spannagl M."/>
            <person name="Mayer K.F.X."/>
            <person name="Lu F.H."/>
            <person name="Bevan M.W."/>
            <person name="Leroy P."/>
            <person name="Li P."/>
            <person name="You F.M."/>
            <person name="Sun Q."/>
            <person name="Liu Z."/>
            <person name="Lyons E."/>
            <person name="Wicker T."/>
            <person name="Salzberg S.L."/>
            <person name="Devos K.M."/>
            <person name="Dvorak J."/>
        </authorList>
    </citation>
    <scope>NUCLEOTIDE SEQUENCE [LARGE SCALE GENOMIC DNA]</scope>
    <source>
        <strain evidence="1">cv. AL8/78</strain>
    </source>
</reference>
<dbReference type="EnsemblPlants" id="AET7Gv20573200.9">
    <property type="protein sequence ID" value="AET7Gv20573200.9"/>
    <property type="gene ID" value="AET7Gv20573200"/>
</dbReference>
<dbReference type="AlphaFoldDB" id="A0A453RGH3"/>
<dbReference type="Proteomes" id="UP000015105">
    <property type="component" value="Chromosome 7D"/>
</dbReference>
<reference evidence="2" key="1">
    <citation type="journal article" date="2014" name="Science">
        <title>Ancient hybridizations among the ancestral genomes of bread wheat.</title>
        <authorList>
            <consortium name="International Wheat Genome Sequencing Consortium,"/>
            <person name="Marcussen T."/>
            <person name="Sandve S.R."/>
            <person name="Heier L."/>
            <person name="Spannagl M."/>
            <person name="Pfeifer M."/>
            <person name="Jakobsen K.S."/>
            <person name="Wulff B.B."/>
            <person name="Steuernagel B."/>
            <person name="Mayer K.F."/>
            <person name="Olsen O.A."/>
        </authorList>
    </citation>
    <scope>NUCLEOTIDE SEQUENCE [LARGE SCALE GENOMIC DNA]</scope>
    <source>
        <strain evidence="2">cv. AL8/78</strain>
    </source>
</reference>
<protein>
    <submittedName>
        <fullName evidence="1">Uncharacterized protein</fullName>
    </submittedName>
</protein>
<reference evidence="1" key="5">
    <citation type="journal article" date="2021" name="G3 (Bethesda)">
        <title>Aegilops tauschii genome assembly Aet v5.0 features greater sequence contiguity and improved annotation.</title>
        <authorList>
            <person name="Wang L."/>
            <person name="Zhu T."/>
            <person name="Rodriguez J.C."/>
            <person name="Deal K.R."/>
            <person name="Dubcovsky J."/>
            <person name="McGuire P.E."/>
            <person name="Lux T."/>
            <person name="Spannagl M."/>
            <person name="Mayer K.F.X."/>
            <person name="Baldrich P."/>
            <person name="Meyers B.C."/>
            <person name="Huo N."/>
            <person name="Gu Y.Q."/>
            <person name="Zhou H."/>
            <person name="Devos K.M."/>
            <person name="Bennetzen J.L."/>
            <person name="Unver T."/>
            <person name="Budak H."/>
            <person name="Gulick P.J."/>
            <person name="Galiba G."/>
            <person name="Kalapos B."/>
            <person name="Nelson D.R."/>
            <person name="Li P."/>
            <person name="You F.M."/>
            <person name="Luo M.C."/>
            <person name="Dvorak J."/>
        </authorList>
    </citation>
    <scope>NUCLEOTIDE SEQUENCE [LARGE SCALE GENOMIC DNA]</scope>
    <source>
        <strain evidence="1">cv. AL8/78</strain>
    </source>
</reference>
<keyword evidence="2" id="KW-1185">Reference proteome</keyword>
<organism evidence="1 2">
    <name type="scientific">Aegilops tauschii subsp. strangulata</name>
    <name type="common">Goatgrass</name>
    <dbReference type="NCBI Taxonomy" id="200361"/>
    <lineage>
        <taxon>Eukaryota</taxon>
        <taxon>Viridiplantae</taxon>
        <taxon>Streptophyta</taxon>
        <taxon>Embryophyta</taxon>
        <taxon>Tracheophyta</taxon>
        <taxon>Spermatophyta</taxon>
        <taxon>Magnoliopsida</taxon>
        <taxon>Liliopsida</taxon>
        <taxon>Poales</taxon>
        <taxon>Poaceae</taxon>
        <taxon>BOP clade</taxon>
        <taxon>Pooideae</taxon>
        <taxon>Triticodae</taxon>
        <taxon>Triticeae</taxon>
        <taxon>Triticinae</taxon>
        <taxon>Aegilops</taxon>
    </lineage>
</organism>
<evidence type="ECO:0000313" key="1">
    <source>
        <dbReference type="EnsemblPlants" id="AET7Gv20573200.9"/>
    </source>
</evidence>